<gene>
    <name evidence="4" type="ORF">K402DRAFT_237001</name>
</gene>
<keyword evidence="5" id="KW-1185">Reference proteome</keyword>
<dbReference type="GO" id="GO:0006508">
    <property type="term" value="P:proteolysis"/>
    <property type="evidence" value="ECO:0007669"/>
    <property type="project" value="UniProtKB-KW"/>
</dbReference>
<dbReference type="GO" id="GO:0008233">
    <property type="term" value="F:peptidase activity"/>
    <property type="evidence" value="ECO:0007669"/>
    <property type="project" value="UniProtKB-KW"/>
</dbReference>
<dbReference type="PROSITE" id="PS51767">
    <property type="entry name" value="PEPTIDASE_A1"/>
    <property type="match status" value="1"/>
</dbReference>
<dbReference type="SUPFAM" id="SSF50630">
    <property type="entry name" value="Acid proteases"/>
    <property type="match status" value="1"/>
</dbReference>
<dbReference type="Proteomes" id="UP000800041">
    <property type="component" value="Unassembled WGS sequence"/>
</dbReference>
<evidence type="ECO:0000313" key="5">
    <source>
        <dbReference type="Proteomes" id="UP000800041"/>
    </source>
</evidence>
<reference evidence="4" key="1">
    <citation type="journal article" date="2020" name="Stud. Mycol.">
        <title>101 Dothideomycetes genomes: a test case for predicting lifestyles and emergence of pathogens.</title>
        <authorList>
            <person name="Haridas S."/>
            <person name="Albert R."/>
            <person name="Binder M."/>
            <person name="Bloem J."/>
            <person name="Labutti K."/>
            <person name="Salamov A."/>
            <person name="Andreopoulos B."/>
            <person name="Baker S."/>
            <person name="Barry K."/>
            <person name="Bills G."/>
            <person name="Bluhm B."/>
            <person name="Cannon C."/>
            <person name="Castanera R."/>
            <person name="Culley D."/>
            <person name="Daum C."/>
            <person name="Ezra D."/>
            <person name="Gonzalez J."/>
            <person name="Henrissat B."/>
            <person name="Kuo A."/>
            <person name="Liang C."/>
            <person name="Lipzen A."/>
            <person name="Lutzoni F."/>
            <person name="Magnuson J."/>
            <person name="Mondo S."/>
            <person name="Nolan M."/>
            <person name="Ohm R."/>
            <person name="Pangilinan J."/>
            <person name="Park H.-J."/>
            <person name="Ramirez L."/>
            <person name="Alfaro M."/>
            <person name="Sun H."/>
            <person name="Tritt A."/>
            <person name="Yoshinaga Y."/>
            <person name="Zwiers L.-H."/>
            <person name="Turgeon B."/>
            <person name="Goodwin S."/>
            <person name="Spatafora J."/>
            <person name="Crous P."/>
            <person name="Grigoriev I."/>
        </authorList>
    </citation>
    <scope>NUCLEOTIDE SEQUENCE</scope>
    <source>
        <strain evidence="4">CBS 113979</strain>
    </source>
</reference>
<keyword evidence="2" id="KW-0732">Signal</keyword>
<keyword evidence="1" id="KW-1133">Transmembrane helix</keyword>
<evidence type="ECO:0000256" key="2">
    <source>
        <dbReference type="SAM" id="SignalP"/>
    </source>
</evidence>
<keyword evidence="4" id="KW-0378">Hydrolase</keyword>
<accession>A0A6G1GKF7</accession>
<dbReference type="AlphaFoldDB" id="A0A6G1GKF7"/>
<keyword evidence="1" id="KW-0472">Membrane</keyword>
<dbReference type="EMBL" id="ML977200">
    <property type="protein sequence ID" value="KAF1981401.1"/>
    <property type="molecule type" value="Genomic_DNA"/>
</dbReference>
<evidence type="ECO:0000256" key="1">
    <source>
        <dbReference type="SAM" id="Phobius"/>
    </source>
</evidence>
<dbReference type="InterPro" id="IPR033121">
    <property type="entry name" value="PEPTIDASE_A1"/>
</dbReference>
<evidence type="ECO:0000313" key="4">
    <source>
        <dbReference type="EMBL" id="KAF1981401.1"/>
    </source>
</evidence>
<dbReference type="OrthoDB" id="5361565at2759"/>
<feature type="chain" id="PRO_5026129434" evidence="2">
    <location>
        <begin position="22"/>
        <end position="475"/>
    </location>
</feature>
<dbReference type="Gene3D" id="2.40.70.10">
    <property type="entry name" value="Acid Proteases"/>
    <property type="match status" value="2"/>
</dbReference>
<feature type="domain" description="Peptidase A1" evidence="3">
    <location>
        <begin position="46"/>
        <end position="381"/>
    </location>
</feature>
<name>A0A6G1GKF7_9PEZI</name>
<keyword evidence="4" id="KW-0645">Protease</keyword>
<proteinExistence type="predicted"/>
<sequence length="475" mass="51100">MSPTLASRTVLLGLLIRAAAALNCSIPPIYVDVHTRAVHGSDFFQYGAFFGFGSPSQNQSLLPSFRHDETSVASTDFCAESTLQNCDHSTRGDFDFNQSLTWRDLPAKSANVNPISQDIIRGQDTIHIYTHFFETDPATDKPLSDMPITVATNGSTIPGVLGLGPASTLLEVLVSAGFIASKSFGFYVGTGFPRALGNGPGHVNGSLTLGGHDTGRWTGDMHTYDIAPDAANAMTVEVADIILDDPTGLVRSTSLFDSSRFPGTKKDAFEARISGDTFPFSFPRQLTANFMQALAAKRSNSSDGSLALEKPFNGTMTVVLGDGFSVSIPADLMSIGAEQLSAVAAPPADDEEEDFILGLAYLTQTYIAASYSSTPPKFHLAQAVQTAPFIQPAPLCANEVPEQLKEEKASEFQKTGMIGAVIGGVLGGLAMLALGLWAGLWWMRRKAIMKMEMRQMEREMEKRKLGEFEFGVDRV</sequence>
<evidence type="ECO:0000259" key="3">
    <source>
        <dbReference type="PROSITE" id="PS51767"/>
    </source>
</evidence>
<keyword evidence="1" id="KW-0812">Transmembrane</keyword>
<feature type="transmembrane region" description="Helical" evidence="1">
    <location>
        <begin position="417"/>
        <end position="443"/>
    </location>
</feature>
<protein>
    <submittedName>
        <fullName evidence="4">Acid protease</fullName>
    </submittedName>
</protein>
<dbReference type="InterPro" id="IPR021109">
    <property type="entry name" value="Peptidase_aspartic_dom_sf"/>
</dbReference>
<feature type="signal peptide" evidence="2">
    <location>
        <begin position="1"/>
        <end position="21"/>
    </location>
</feature>
<organism evidence="4 5">
    <name type="scientific">Aulographum hederae CBS 113979</name>
    <dbReference type="NCBI Taxonomy" id="1176131"/>
    <lineage>
        <taxon>Eukaryota</taxon>
        <taxon>Fungi</taxon>
        <taxon>Dikarya</taxon>
        <taxon>Ascomycota</taxon>
        <taxon>Pezizomycotina</taxon>
        <taxon>Dothideomycetes</taxon>
        <taxon>Pleosporomycetidae</taxon>
        <taxon>Aulographales</taxon>
        <taxon>Aulographaceae</taxon>
    </lineage>
</organism>